<dbReference type="EMBL" id="BPLQ01004546">
    <property type="protein sequence ID" value="GIY08794.1"/>
    <property type="molecule type" value="Genomic_DNA"/>
</dbReference>
<proteinExistence type="predicted"/>
<protein>
    <submittedName>
        <fullName evidence="1">Uncharacterized protein</fullName>
    </submittedName>
</protein>
<dbReference type="Proteomes" id="UP001054837">
    <property type="component" value="Unassembled WGS sequence"/>
</dbReference>
<dbReference type="AlphaFoldDB" id="A0AAV4QHI4"/>
<evidence type="ECO:0000313" key="2">
    <source>
        <dbReference type="Proteomes" id="UP001054837"/>
    </source>
</evidence>
<sequence>MYIQLEEDWPLTIIRLNSTSDRNEFPSTSSLLGVRLLFRLRLIASGHSRKSHLYGALHSLGMYIQLEEDWPLTIIRLNSTSDRNEFPSRLFPSRGPSFV</sequence>
<evidence type="ECO:0000313" key="1">
    <source>
        <dbReference type="EMBL" id="GIY08794.1"/>
    </source>
</evidence>
<organism evidence="1 2">
    <name type="scientific">Caerostris darwini</name>
    <dbReference type="NCBI Taxonomy" id="1538125"/>
    <lineage>
        <taxon>Eukaryota</taxon>
        <taxon>Metazoa</taxon>
        <taxon>Ecdysozoa</taxon>
        <taxon>Arthropoda</taxon>
        <taxon>Chelicerata</taxon>
        <taxon>Arachnida</taxon>
        <taxon>Araneae</taxon>
        <taxon>Araneomorphae</taxon>
        <taxon>Entelegynae</taxon>
        <taxon>Araneoidea</taxon>
        <taxon>Araneidae</taxon>
        <taxon>Caerostris</taxon>
    </lineage>
</organism>
<gene>
    <name evidence="1" type="ORF">CDAR_37511</name>
</gene>
<comment type="caution">
    <text evidence="1">The sequence shown here is derived from an EMBL/GenBank/DDBJ whole genome shotgun (WGS) entry which is preliminary data.</text>
</comment>
<reference evidence="1 2" key="1">
    <citation type="submission" date="2021-06" db="EMBL/GenBank/DDBJ databases">
        <title>Caerostris darwini draft genome.</title>
        <authorList>
            <person name="Kono N."/>
            <person name="Arakawa K."/>
        </authorList>
    </citation>
    <scope>NUCLEOTIDE SEQUENCE [LARGE SCALE GENOMIC DNA]</scope>
</reference>
<name>A0AAV4QHI4_9ARAC</name>
<keyword evidence="2" id="KW-1185">Reference proteome</keyword>
<accession>A0AAV4QHI4</accession>